<comment type="caution">
    <text evidence="1">The sequence shown here is derived from an EMBL/GenBank/DDBJ whole genome shotgun (WGS) entry which is preliminary data.</text>
</comment>
<reference evidence="1 2" key="1">
    <citation type="submission" date="2019-01" db="EMBL/GenBank/DDBJ databases">
        <title>Sequencing of cultivated peanut Arachis hypogaea provides insights into genome evolution and oil improvement.</title>
        <authorList>
            <person name="Chen X."/>
        </authorList>
    </citation>
    <scope>NUCLEOTIDE SEQUENCE [LARGE SCALE GENOMIC DNA]</scope>
    <source>
        <strain evidence="2">cv. Fuhuasheng</strain>
        <tissue evidence="1">Leaves</tissue>
    </source>
</reference>
<dbReference type="AlphaFoldDB" id="A0A445CUY7"/>
<accession>A0A445CUY7</accession>
<protein>
    <submittedName>
        <fullName evidence="1">Uncharacterized protein</fullName>
    </submittedName>
</protein>
<name>A0A445CUY7_ARAHY</name>
<dbReference type="SUPFAM" id="SSF53756">
    <property type="entry name" value="UDP-Glycosyltransferase/glycogen phosphorylase"/>
    <property type="match status" value="1"/>
</dbReference>
<dbReference type="Gene3D" id="3.40.50.2000">
    <property type="entry name" value="Glycogen Phosphorylase B"/>
    <property type="match status" value="1"/>
</dbReference>
<keyword evidence="2" id="KW-1185">Reference proteome</keyword>
<evidence type="ECO:0000313" key="1">
    <source>
        <dbReference type="EMBL" id="RYR54745.1"/>
    </source>
</evidence>
<gene>
    <name evidence="1" type="ORF">Ahy_A06g030030</name>
</gene>
<dbReference type="Proteomes" id="UP000289738">
    <property type="component" value="Chromosome A06"/>
</dbReference>
<dbReference type="EMBL" id="SDMP01000006">
    <property type="protein sequence ID" value="RYR54745.1"/>
    <property type="molecule type" value="Genomic_DNA"/>
</dbReference>
<sequence>MITWPLFAEQRMNAVLLTEGLKVGLRPKFNSNGIVERDEIAMVVKGLMVGEETNGIRQRIRELKDAAADALKEDGSSTRDLFQFGTRLENLKRGHQTFDGLTS</sequence>
<dbReference type="PANTHER" id="PTHR48045:SF6">
    <property type="entry name" value="UDP-GLUCOSYLTRANSFERASE FAMILY PROTEIN"/>
    <property type="match status" value="1"/>
</dbReference>
<dbReference type="PANTHER" id="PTHR48045">
    <property type="entry name" value="UDP-GLYCOSYLTRANSFERASE 72B1"/>
    <property type="match status" value="1"/>
</dbReference>
<evidence type="ECO:0000313" key="2">
    <source>
        <dbReference type="Proteomes" id="UP000289738"/>
    </source>
</evidence>
<proteinExistence type="predicted"/>
<organism evidence="1 2">
    <name type="scientific">Arachis hypogaea</name>
    <name type="common">Peanut</name>
    <dbReference type="NCBI Taxonomy" id="3818"/>
    <lineage>
        <taxon>Eukaryota</taxon>
        <taxon>Viridiplantae</taxon>
        <taxon>Streptophyta</taxon>
        <taxon>Embryophyta</taxon>
        <taxon>Tracheophyta</taxon>
        <taxon>Spermatophyta</taxon>
        <taxon>Magnoliopsida</taxon>
        <taxon>eudicotyledons</taxon>
        <taxon>Gunneridae</taxon>
        <taxon>Pentapetalae</taxon>
        <taxon>rosids</taxon>
        <taxon>fabids</taxon>
        <taxon>Fabales</taxon>
        <taxon>Fabaceae</taxon>
        <taxon>Papilionoideae</taxon>
        <taxon>50 kb inversion clade</taxon>
        <taxon>dalbergioids sensu lato</taxon>
        <taxon>Dalbergieae</taxon>
        <taxon>Pterocarpus clade</taxon>
        <taxon>Arachis</taxon>
    </lineage>
</organism>